<protein>
    <submittedName>
        <fullName evidence="7">VQ motif-containing protein 31</fullName>
    </submittedName>
</protein>
<accession>A0A6P5YI88</accession>
<sequence length="173" mass="19117">MPMEKPPSQAATSCTPLTTFVQTDSNTFREVVQRLTGPSESDAAEEGAGTKGPGLKRPTSKLHERRQYMRPKLEIVKPPLSFKPATSPSRSGSSCLLTSPVGTPSTVFSKLSLLEEENIEESPESDLNTEEEEKAIKERRFYLHPSPRSRTGKMEPELLSLFPLTSPRTNDKA</sequence>
<proteinExistence type="predicted"/>
<keyword evidence="3" id="KW-0539">Nucleus</keyword>
<evidence type="ECO:0000256" key="2">
    <source>
        <dbReference type="ARBA" id="ARBA00022553"/>
    </source>
</evidence>
<gene>
    <name evidence="7" type="primary">LOC111291943</name>
</gene>
<dbReference type="AlphaFoldDB" id="A0A6P5YI88"/>
<dbReference type="GO" id="GO:0005634">
    <property type="term" value="C:nucleus"/>
    <property type="evidence" value="ECO:0007669"/>
    <property type="project" value="UniProtKB-SubCell"/>
</dbReference>
<evidence type="ECO:0000313" key="7">
    <source>
        <dbReference type="RefSeq" id="XP_022739816.1"/>
    </source>
</evidence>
<dbReference type="GeneID" id="111291943"/>
<keyword evidence="6" id="KW-1185">Reference proteome</keyword>
<reference evidence="7" key="1">
    <citation type="submission" date="2025-08" db="UniProtKB">
        <authorList>
            <consortium name="RefSeq"/>
        </authorList>
    </citation>
    <scope>IDENTIFICATION</scope>
    <source>
        <tissue evidence="7">Fruit stalk</tissue>
    </source>
</reference>
<feature type="domain" description="VQ" evidence="5">
    <location>
        <begin position="18"/>
        <end position="40"/>
    </location>
</feature>
<evidence type="ECO:0000256" key="1">
    <source>
        <dbReference type="ARBA" id="ARBA00004123"/>
    </source>
</evidence>
<feature type="compositionally biased region" description="Basic and acidic residues" evidence="4">
    <location>
        <begin position="61"/>
        <end position="75"/>
    </location>
</feature>
<evidence type="ECO:0000259" key="5">
    <source>
        <dbReference type="Pfam" id="PF05678"/>
    </source>
</evidence>
<dbReference type="Proteomes" id="UP000515121">
    <property type="component" value="Unplaced"/>
</dbReference>
<dbReference type="PANTHER" id="PTHR33402">
    <property type="entry name" value="VQ MOTIF-CONTAINING PROTEIN 11-LIKE"/>
    <property type="match status" value="1"/>
</dbReference>
<dbReference type="InterPro" id="IPR039611">
    <property type="entry name" value="VQ_4/11/13/19/31/33"/>
</dbReference>
<evidence type="ECO:0000256" key="4">
    <source>
        <dbReference type="SAM" id="MobiDB-lite"/>
    </source>
</evidence>
<dbReference type="OrthoDB" id="783357at2759"/>
<dbReference type="PANTHER" id="PTHR33402:SF22">
    <property type="entry name" value="VQ MOTIF-CONTAINING PROTEIN 31"/>
    <property type="match status" value="1"/>
</dbReference>
<evidence type="ECO:0000256" key="3">
    <source>
        <dbReference type="ARBA" id="ARBA00023242"/>
    </source>
</evidence>
<name>A0A6P5YI88_DURZI</name>
<feature type="compositionally biased region" description="Polar residues" evidence="4">
    <location>
        <begin position="84"/>
        <end position="103"/>
    </location>
</feature>
<dbReference type="RefSeq" id="XP_022739816.1">
    <property type="nucleotide sequence ID" value="XM_022884081.1"/>
</dbReference>
<dbReference type="InterPro" id="IPR008889">
    <property type="entry name" value="VQ"/>
</dbReference>
<evidence type="ECO:0000313" key="6">
    <source>
        <dbReference type="Proteomes" id="UP000515121"/>
    </source>
</evidence>
<dbReference type="KEGG" id="dzi:111291943"/>
<feature type="region of interest" description="Disordered" evidence="4">
    <location>
        <begin position="34"/>
        <end position="103"/>
    </location>
</feature>
<comment type="subcellular location">
    <subcellularLocation>
        <location evidence="1">Nucleus</location>
    </subcellularLocation>
</comment>
<feature type="region of interest" description="Disordered" evidence="4">
    <location>
        <begin position="138"/>
        <end position="173"/>
    </location>
</feature>
<organism evidence="6 7">
    <name type="scientific">Durio zibethinus</name>
    <name type="common">Durian</name>
    <dbReference type="NCBI Taxonomy" id="66656"/>
    <lineage>
        <taxon>Eukaryota</taxon>
        <taxon>Viridiplantae</taxon>
        <taxon>Streptophyta</taxon>
        <taxon>Embryophyta</taxon>
        <taxon>Tracheophyta</taxon>
        <taxon>Spermatophyta</taxon>
        <taxon>Magnoliopsida</taxon>
        <taxon>eudicotyledons</taxon>
        <taxon>Gunneridae</taxon>
        <taxon>Pentapetalae</taxon>
        <taxon>rosids</taxon>
        <taxon>malvids</taxon>
        <taxon>Malvales</taxon>
        <taxon>Malvaceae</taxon>
        <taxon>Helicteroideae</taxon>
        <taxon>Durio</taxon>
    </lineage>
</organism>
<dbReference type="Pfam" id="PF05678">
    <property type="entry name" value="VQ"/>
    <property type="match status" value="1"/>
</dbReference>
<keyword evidence="2" id="KW-0597">Phosphoprotein</keyword>